<proteinExistence type="predicted"/>
<evidence type="ECO:0000313" key="2">
    <source>
        <dbReference type="Proteomes" id="UP000604046"/>
    </source>
</evidence>
<organism evidence="1 2">
    <name type="scientific">Symbiodinium natans</name>
    <dbReference type="NCBI Taxonomy" id="878477"/>
    <lineage>
        <taxon>Eukaryota</taxon>
        <taxon>Sar</taxon>
        <taxon>Alveolata</taxon>
        <taxon>Dinophyceae</taxon>
        <taxon>Suessiales</taxon>
        <taxon>Symbiodiniaceae</taxon>
        <taxon>Symbiodinium</taxon>
    </lineage>
</organism>
<sequence length="168" mass="18712">MALVLDGINPFVGAAFSFGLSVLQAFTAAKSQLNLAQVLSDLRKQILEEVEGYVSQEFAQRDRNDAKAAAVQATNFFLKDWRWTCSESSGNASQIWSCKQQKAAFTDAMKSEVLNPEILRTVFGESCVDPDGRPVEDPNKICAEFQSETLLWNQSAFVEMYLQNSQLD</sequence>
<protein>
    <submittedName>
        <fullName evidence="1">Uncharacterized protein</fullName>
    </submittedName>
</protein>
<name>A0A812HE82_9DINO</name>
<evidence type="ECO:0000313" key="1">
    <source>
        <dbReference type="EMBL" id="CAE6946821.1"/>
    </source>
</evidence>
<dbReference type="Proteomes" id="UP000604046">
    <property type="component" value="Unassembled WGS sequence"/>
</dbReference>
<comment type="caution">
    <text evidence="1">The sequence shown here is derived from an EMBL/GenBank/DDBJ whole genome shotgun (WGS) entry which is preliminary data.</text>
</comment>
<reference evidence="1" key="1">
    <citation type="submission" date="2021-02" db="EMBL/GenBank/DDBJ databases">
        <authorList>
            <person name="Dougan E. K."/>
            <person name="Rhodes N."/>
            <person name="Thang M."/>
            <person name="Chan C."/>
        </authorList>
    </citation>
    <scope>NUCLEOTIDE SEQUENCE</scope>
</reference>
<dbReference type="AlphaFoldDB" id="A0A812HE82"/>
<accession>A0A812HE82</accession>
<gene>
    <name evidence="1" type="ORF">SNAT2548_LOCUS1427</name>
</gene>
<dbReference type="EMBL" id="CAJNDS010000079">
    <property type="protein sequence ID" value="CAE6946821.1"/>
    <property type="molecule type" value="Genomic_DNA"/>
</dbReference>
<keyword evidence="2" id="KW-1185">Reference proteome</keyword>